<reference evidence="1" key="1">
    <citation type="submission" date="2014-09" db="EMBL/GenBank/DDBJ databases">
        <authorList>
            <person name="Magalhaes I.L.F."/>
            <person name="Oliveira U."/>
            <person name="Santos F.R."/>
            <person name="Vidigal T.H.D.A."/>
            <person name="Brescovit A.D."/>
            <person name="Santos A.J."/>
        </authorList>
    </citation>
    <scope>NUCLEOTIDE SEQUENCE</scope>
    <source>
        <tissue evidence="1">Shoot tissue taken approximately 20 cm above the soil surface</tissue>
    </source>
</reference>
<reference evidence="1" key="2">
    <citation type="journal article" date="2015" name="Data Brief">
        <title>Shoot transcriptome of the giant reed, Arundo donax.</title>
        <authorList>
            <person name="Barrero R.A."/>
            <person name="Guerrero F.D."/>
            <person name="Moolhuijzen P."/>
            <person name="Goolsby J.A."/>
            <person name="Tidwell J."/>
            <person name="Bellgard S.E."/>
            <person name="Bellgard M.I."/>
        </authorList>
    </citation>
    <scope>NUCLEOTIDE SEQUENCE</scope>
    <source>
        <tissue evidence="1">Shoot tissue taken approximately 20 cm above the soil surface</tissue>
    </source>
</reference>
<organism evidence="1">
    <name type="scientific">Arundo donax</name>
    <name type="common">Giant reed</name>
    <name type="synonym">Donax arundinaceus</name>
    <dbReference type="NCBI Taxonomy" id="35708"/>
    <lineage>
        <taxon>Eukaryota</taxon>
        <taxon>Viridiplantae</taxon>
        <taxon>Streptophyta</taxon>
        <taxon>Embryophyta</taxon>
        <taxon>Tracheophyta</taxon>
        <taxon>Spermatophyta</taxon>
        <taxon>Magnoliopsida</taxon>
        <taxon>Liliopsida</taxon>
        <taxon>Poales</taxon>
        <taxon>Poaceae</taxon>
        <taxon>PACMAD clade</taxon>
        <taxon>Arundinoideae</taxon>
        <taxon>Arundineae</taxon>
        <taxon>Arundo</taxon>
    </lineage>
</organism>
<protein>
    <submittedName>
        <fullName evidence="1">Uncharacterized protein</fullName>
    </submittedName>
</protein>
<sequence length="45" mass="5211">MHHLTSLATYYLGSGTKQYYLQEPLQMTSQGTHQYKISLSYSILQ</sequence>
<dbReference type="EMBL" id="GBRH01167865">
    <property type="protein sequence ID" value="JAE30031.1"/>
    <property type="molecule type" value="Transcribed_RNA"/>
</dbReference>
<dbReference type="AlphaFoldDB" id="A0A0A9H5A9"/>
<proteinExistence type="predicted"/>
<evidence type="ECO:0000313" key="1">
    <source>
        <dbReference type="EMBL" id="JAE30031.1"/>
    </source>
</evidence>
<name>A0A0A9H5A9_ARUDO</name>
<accession>A0A0A9H5A9</accession>